<evidence type="ECO:0000256" key="9">
    <source>
        <dbReference type="SAM" id="MobiDB-lite"/>
    </source>
</evidence>
<dbReference type="Gene3D" id="3.30.160.20">
    <property type="match status" value="1"/>
</dbReference>
<dbReference type="GO" id="GO:0016149">
    <property type="term" value="F:translation release factor activity, codon specific"/>
    <property type="evidence" value="ECO:0007669"/>
    <property type="project" value="UniProtKB-UniRule"/>
</dbReference>
<dbReference type="SUPFAM" id="SSF75620">
    <property type="entry name" value="Release factor"/>
    <property type="match status" value="1"/>
</dbReference>
<dbReference type="PANTHER" id="PTHR43804:SF7">
    <property type="entry name" value="LD18447P"/>
    <property type="match status" value="1"/>
</dbReference>
<dbReference type="NCBIfam" id="TIGR00019">
    <property type="entry name" value="prfA"/>
    <property type="match status" value="1"/>
</dbReference>
<comment type="subcellular location">
    <subcellularLocation>
        <location evidence="2 7">Cytoplasm</location>
    </subcellularLocation>
</comment>
<dbReference type="InterPro" id="IPR005139">
    <property type="entry name" value="PCRF"/>
</dbReference>
<evidence type="ECO:0000256" key="1">
    <source>
        <dbReference type="ARBA" id="ARBA00002986"/>
    </source>
</evidence>
<dbReference type="Pfam" id="PF03462">
    <property type="entry name" value="PCRF"/>
    <property type="match status" value="1"/>
</dbReference>
<dbReference type="InterPro" id="IPR050057">
    <property type="entry name" value="Prokaryotic/Mito_RF"/>
</dbReference>
<protein>
    <recommendedName>
        <fullName evidence="7 8">Peptide chain release factor 1</fullName>
        <shortName evidence="7">RF-1</shortName>
    </recommendedName>
</protein>
<dbReference type="Gene3D" id="3.30.70.1660">
    <property type="match status" value="1"/>
</dbReference>
<dbReference type="PROSITE" id="PS00745">
    <property type="entry name" value="RF_PROK_I"/>
    <property type="match status" value="1"/>
</dbReference>
<evidence type="ECO:0000313" key="11">
    <source>
        <dbReference type="EMBL" id="BBD07093.1"/>
    </source>
</evidence>
<dbReference type="FunFam" id="3.30.70.1660:FF:000002">
    <property type="entry name" value="Peptide chain release factor 1"/>
    <property type="match status" value="1"/>
</dbReference>
<dbReference type="HAMAP" id="MF_00093">
    <property type="entry name" value="Rel_fac_1"/>
    <property type="match status" value="1"/>
</dbReference>
<keyword evidence="5 7" id="KW-0963">Cytoplasm</keyword>
<sequence>MFAKLESIELKYEELEKELSQPDVFNDQDRYRRLTKTHSDLGQVVKIFREYRSLEQDLHDNEEMLHDDDAEICEMAKAEIDAIKPQLPVLEERLKVLLLPKDPLDDKNIILEIRAGTGGEEAALFAADLFRMYSRYAETLGWKLEIMDASETGTGGFKEVIVNISGDQVYSHLKFESGIHRVQRVPATESQGRIHTSAVTVAILPEAEGVEVEVADADLRVDVFRSSGPGGQSVNTTDSAIRLTHVPSGLVVICQDEKSQHKNKAKAMKVLKARLFQMEEDKRQKEEADARRAQVGTGDRSGRIRTYNFPQGRVSDHRINLTLYRLEEFLAGDIAEMVEALTSHYQAESLKQQADDA</sequence>
<dbReference type="FunFam" id="3.30.70.1660:FF:000004">
    <property type="entry name" value="Peptide chain release factor 1"/>
    <property type="match status" value="1"/>
</dbReference>
<keyword evidence="12" id="KW-1185">Reference proteome</keyword>
<evidence type="ECO:0000256" key="6">
    <source>
        <dbReference type="ARBA" id="ARBA00022917"/>
    </source>
</evidence>
<comment type="PTM">
    <text evidence="7">Methylated by PrmC. Methylation increases the termination efficiency of RF1.</text>
</comment>
<dbReference type="Pfam" id="PF00472">
    <property type="entry name" value="RF-1"/>
    <property type="match status" value="1"/>
</dbReference>
<dbReference type="OrthoDB" id="9806673at2"/>
<evidence type="ECO:0000259" key="10">
    <source>
        <dbReference type="PROSITE" id="PS00745"/>
    </source>
</evidence>
<dbReference type="PANTHER" id="PTHR43804">
    <property type="entry name" value="LD18447P"/>
    <property type="match status" value="1"/>
</dbReference>
<evidence type="ECO:0000256" key="5">
    <source>
        <dbReference type="ARBA" id="ARBA00022490"/>
    </source>
</evidence>
<evidence type="ECO:0000256" key="7">
    <source>
        <dbReference type="HAMAP-Rule" id="MF_00093"/>
    </source>
</evidence>
<dbReference type="GO" id="GO:0005829">
    <property type="term" value="C:cytosol"/>
    <property type="evidence" value="ECO:0007669"/>
    <property type="project" value="UniProtKB-ARBA"/>
</dbReference>
<dbReference type="FunFam" id="3.30.160.20:FF:000004">
    <property type="entry name" value="Peptide chain release factor 1"/>
    <property type="match status" value="1"/>
</dbReference>
<feature type="compositionally biased region" description="Basic and acidic residues" evidence="9">
    <location>
        <begin position="282"/>
        <end position="292"/>
    </location>
</feature>
<evidence type="ECO:0000313" key="12">
    <source>
        <dbReference type="Proteomes" id="UP000269883"/>
    </source>
</evidence>
<dbReference type="InterPro" id="IPR000352">
    <property type="entry name" value="Pep_chain_release_fac_I"/>
</dbReference>
<organism evidence="11 12">
    <name type="scientific">Desulfovibrio ferrophilus</name>
    <dbReference type="NCBI Taxonomy" id="241368"/>
    <lineage>
        <taxon>Bacteria</taxon>
        <taxon>Pseudomonadati</taxon>
        <taxon>Thermodesulfobacteriota</taxon>
        <taxon>Desulfovibrionia</taxon>
        <taxon>Desulfovibrionales</taxon>
        <taxon>Desulfovibrionaceae</taxon>
        <taxon>Desulfovibrio</taxon>
    </lineage>
</organism>
<dbReference type="NCBIfam" id="NF001859">
    <property type="entry name" value="PRK00591.1"/>
    <property type="match status" value="1"/>
</dbReference>
<dbReference type="Proteomes" id="UP000269883">
    <property type="component" value="Chromosome"/>
</dbReference>
<comment type="similarity">
    <text evidence="3 7">Belongs to the prokaryotic/mitochondrial release factor family.</text>
</comment>
<keyword evidence="4 7" id="KW-0488">Methylation</keyword>
<feature type="region of interest" description="Disordered" evidence="9">
    <location>
        <begin position="282"/>
        <end position="307"/>
    </location>
</feature>
<dbReference type="InterPro" id="IPR004373">
    <property type="entry name" value="RF-1"/>
</dbReference>
<accession>A0A2Z6AV38</accession>
<reference evidence="11 12" key="1">
    <citation type="journal article" date="2018" name="Sci. Adv.">
        <title>Multi-heme cytochromes provide a pathway for survival in energy-limited environments.</title>
        <authorList>
            <person name="Deng X."/>
            <person name="Dohmae N."/>
            <person name="Nealson K.H."/>
            <person name="Hashimoto K."/>
            <person name="Okamoto A."/>
        </authorList>
    </citation>
    <scope>NUCLEOTIDE SEQUENCE [LARGE SCALE GENOMIC DNA]</scope>
    <source>
        <strain evidence="11 12">IS5</strain>
    </source>
</reference>
<evidence type="ECO:0000256" key="2">
    <source>
        <dbReference type="ARBA" id="ARBA00004496"/>
    </source>
</evidence>
<dbReference type="InterPro" id="IPR045853">
    <property type="entry name" value="Pep_chain_release_fac_I_sf"/>
</dbReference>
<dbReference type="EMBL" id="AP017378">
    <property type="protein sequence ID" value="BBD07093.1"/>
    <property type="molecule type" value="Genomic_DNA"/>
</dbReference>
<feature type="domain" description="Prokaryotic-type class I peptide chain release factors" evidence="10">
    <location>
        <begin position="225"/>
        <end position="241"/>
    </location>
</feature>
<keyword evidence="6 7" id="KW-0648">Protein biosynthesis</keyword>
<dbReference type="RefSeq" id="WP_126375997.1">
    <property type="nucleotide sequence ID" value="NZ_AP017378.1"/>
</dbReference>
<dbReference type="KEGG" id="dfl:DFE_0367"/>
<name>A0A2Z6AV38_9BACT</name>
<dbReference type="AlphaFoldDB" id="A0A2Z6AV38"/>
<proteinExistence type="inferred from homology"/>
<comment type="function">
    <text evidence="1 7">Peptide chain release factor 1 directs the termination of translation in response to the peptide chain termination codons UAG and UAA.</text>
</comment>
<evidence type="ECO:0000256" key="4">
    <source>
        <dbReference type="ARBA" id="ARBA00022481"/>
    </source>
</evidence>
<evidence type="ECO:0000256" key="3">
    <source>
        <dbReference type="ARBA" id="ARBA00010835"/>
    </source>
</evidence>
<dbReference type="Gene3D" id="6.10.140.1950">
    <property type="match status" value="1"/>
</dbReference>
<gene>
    <name evidence="7 11" type="primary">prfA</name>
    <name evidence="11" type="ORF">DFE_0367</name>
</gene>
<feature type="modified residue" description="N5-methylglutamine" evidence="7">
    <location>
        <position position="232"/>
    </location>
</feature>
<evidence type="ECO:0000256" key="8">
    <source>
        <dbReference type="NCBIfam" id="TIGR00019"/>
    </source>
</evidence>
<dbReference type="SMART" id="SM00937">
    <property type="entry name" value="PCRF"/>
    <property type="match status" value="1"/>
</dbReference>